<feature type="region of interest" description="Disordered" evidence="3">
    <location>
        <begin position="455"/>
        <end position="487"/>
    </location>
</feature>
<evidence type="ECO:0000259" key="4">
    <source>
        <dbReference type="Pfam" id="PF20155"/>
    </source>
</evidence>
<reference evidence="6" key="1">
    <citation type="submission" date="2020-04" db="EMBL/GenBank/DDBJ databases">
        <authorList>
            <person name="Ma R."/>
            <person name="Lai J."/>
            <person name="Yang Y."/>
            <person name="Jiao N."/>
            <person name="Zhang R."/>
        </authorList>
    </citation>
    <scope>NUCLEOTIDE SEQUENCE [LARGE SCALE GENOMIC DNA]</scope>
</reference>
<sequence>MDELASLQIKIDSIEAQLADKRLSALEKTSARTEKATTGLMNVMGRLAAPILAVASASAGLSKLINVTREFEVLNAQLVTATGSAENAATAMQAIQDFASNTPYDLQQVTTAFTKLVNLGLTPSERALTSYGDTASAMGKDLDQLIEAVADAATGEFERLKEFGIRASSEGENVSFTFRGITTTVKKEAGAIEEYLTQLGENNFAGAMAERMQTLDGALSNLGDQWDLVFKNISEQGIGEAATDGIREAISALEDFNAYLASGEFEIRMGAIKQLFRGLGEDADEGLNQVTELFGESASDWLEAINDFARDYTRMWAFLPVNARAYIGSAAEYIRYFVEQAKIIAPQMVDEFVLAYKEIYETALVYGKAAADAINPFSDGSFDLETELAKATASITSQQEELKKSNQERSTALQETRDANIKAIFDERDADIAAFDARIEAAEVARKSYEAAQKARSQAGGDRLEGFGVGADTSDEDSKPSTGTEKEFEKLIKGLQTEEESIAESYRRRRQIILDNTEENARARADLLEKLNEQLREDTLVNDGVTDYDSQLNALNEFYERRKEMILELTELTEEERTELEEELEAERLARLEEMELARQAVILKGTSDILGSAAELTKTFAGEQSGVYKALFAASKAFAVAESIVKITQGIASAAALPFPANLPAMATVAASTMGLVSTIQGTQLNFAGAYDEGGNIPLGSYGIVGEYGPEIVKGPANVTSREDTMKMLQSANEPRANAVQNYYNNFAPTIQADRNGFVRPESIKQVEAAAFRGYQRAHRSVA</sequence>
<evidence type="ECO:0000256" key="2">
    <source>
        <dbReference type="SAM" id="Coils"/>
    </source>
</evidence>
<dbReference type="InterPro" id="IPR053058">
    <property type="entry name" value="Mulikevirus_tape_measure"/>
</dbReference>
<dbReference type="PANTHER" id="PTHR38812">
    <property type="entry name" value="MU-LIKE PROPHAGE FLUMU PROTEIN GP42"/>
    <property type="match status" value="1"/>
</dbReference>
<dbReference type="PANTHER" id="PTHR38812:SF2">
    <property type="entry name" value="MU-LIKE PROPHAGE FLUMU PROTEIN GP42"/>
    <property type="match status" value="1"/>
</dbReference>
<evidence type="ECO:0000256" key="3">
    <source>
        <dbReference type="SAM" id="MobiDB-lite"/>
    </source>
</evidence>
<feature type="compositionally biased region" description="Basic and acidic residues" evidence="3">
    <location>
        <begin position="476"/>
        <end position="487"/>
    </location>
</feature>
<protein>
    <submittedName>
        <fullName evidence="5">Tail tape measure</fullName>
    </submittedName>
</protein>
<evidence type="ECO:0000313" key="5">
    <source>
        <dbReference type="EMBL" id="QJI53358.1"/>
    </source>
</evidence>
<keyword evidence="2" id="KW-0175">Coiled coil</keyword>
<proteinExistence type="predicted"/>
<dbReference type="GO" id="GO:0098003">
    <property type="term" value="P:viral tail assembly"/>
    <property type="evidence" value="ECO:0007669"/>
    <property type="project" value="UniProtKB-KW"/>
</dbReference>
<keyword evidence="1" id="KW-1245">Viral tail assembly</keyword>
<name>A0A6M3YP66_9CAUD</name>
<feature type="coiled-coil region" evidence="2">
    <location>
        <begin position="388"/>
        <end position="415"/>
    </location>
</feature>
<gene>
    <name evidence="5" type="ORF">vBAcoSR7M_36</name>
</gene>
<keyword evidence="1" id="KW-1188">Viral release from host cell</keyword>
<accession>A0A6M3YP66</accession>
<dbReference type="Pfam" id="PF20155">
    <property type="entry name" value="TMP_3"/>
    <property type="match status" value="1"/>
</dbReference>
<feature type="coiled-coil region" evidence="2">
    <location>
        <begin position="514"/>
        <end position="590"/>
    </location>
</feature>
<organism evidence="5 6">
    <name type="scientific">Alteromonas phage vB_AcoS-R7M</name>
    <dbReference type="NCBI Taxonomy" id="2729541"/>
    <lineage>
        <taxon>Viruses</taxon>
        <taxon>Duplodnaviria</taxon>
        <taxon>Heunggongvirae</taxon>
        <taxon>Uroviricota</taxon>
        <taxon>Caudoviricetes</taxon>
        <taxon>Queuovirinae</taxon>
        <taxon>Amoyvirus</taxon>
        <taxon>Amoyvirus R7M</taxon>
    </lineage>
</organism>
<evidence type="ECO:0000313" key="6">
    <source>
        <dbReference type="Proteomes" id="UP000503037"/>
    </source>
</evidence>
<keyword evidence="6" id="KW-1185">Reference proteome</keyword>
<evidence type="ECO:0000256" key="1">
    <source>
        <dbReference type="ARBA" id="ARBA00022465"/>
    </source>
</evidence>
<dbReference type="Proteomes" id="UP000503037">
    <property type="component" value="Segment"/>
</dbReference>
<dbReference type="InterPro" id="IPR013491">
    <property type="entry name" value="Tape_meas_N"/>
</dbReference>
<dbReference type="EMBL" id="MT345684">
    <property type="protein sequence ID" value="QJI53358.1"/>
    <property type="molecule type" value="Genomic_DNA"/>
</dbReference>
<feature type="domain" description="Tape measure protein N-terminal" evidence="4">
    <location>
        <begin position="63"/>
        <end position="234"/>
    </location>
</feature>